<protein>
    <submittedName>
        <fullName evidence="1">Uncharacterized protein</fullName>
    </submittedName>
</protein>
<keyword evidence="2" id="KW-1185">Reference proteome</keyword>
<proteinExistence type="predicted"/>
<comment type="caution">
    <text evidence="1">The sequence shown here is derived from an EMBL/GenBank/DDBJ whole genome shotgun (WGS) entry which is preliminary data.</text>
</comment>
<gene>
    <name evidence="1" type="ORF">NXS09_03100</name>
</gene>
<evidence type="ECO:0000313" key="2">
    <source>
        <dbReference type="Proteomes" id="UP001166947"/>
    </source>
</evidence>
<dbReference type="EMBL" id="JANUXW010000002">
    <property type="protein sequence ID" value="MCS4533287.1"/>
    <property type="molecule type" value="Genomic_DNA"/>
</dbReference>
<reference evidence="1" key="1">
    <citation type="submission" date="2022-08" db="EMBL/GenBank/DDBJ databases">
        <authorList>
            <person name="Volokhov D.V."/>
            <person name="Furtak V.A."/>
            <person name="Zagorodnyaya T.A."/>
        </authorList>
    </citation>
    <scope>NUCLEOTIDE SEQUENCE</scope>
    <source>
        <strain evidence="1">CSL10203-ORH2</strain>
    </source>
</reference>
<organism evidence="1 2">
    <name type="scientific">Neisseria montereyensis</name>
    <dbReference type="NCBI Taxonomy" id="2973938"/>
    <lineage>
        <taxon>Bacteria</taxon>
        <taxon>Pseudomonadati</taxon>
        <taxon>Pseudomonadota</taxon>
        <taxon>Betaproteobacteria</taxon>
        <taxon>Neisseriales</taxon>
        <taxon>Neisseriaceae</taxon>
        <taxon>Neisseria</taxon>
    </lineage>
</organism>
<accession>A0ABT2FAU8</accession>
<name>A0ABT2FAU8_9NEIS</name>
<reference evidence="1" key="2">
    <citation type="journal article" date="2023" name="Curr. Microbiol.">
        <title>Neisseria montereyensis sp. nov., Isolated from Oropharynx of California Sea Lion (Zalophus californianus): Genomic, Phylogenetic, and Phenotypic Study.</title>
        <authorList>
            <person name="Volokhov D.V."/>
            <person name="Zagorodnyaya T.A."/>
            <person name="Furtak V.A."/>
            <person name="Nattanmai G."/>
            <person name="Randall L."/>
            <person name="Jose S."/>
            <person name="Gao Y."/>
            <person name="Gulland F.M."/>
            <person name="Eisenberg T."/>
            <person name="Delmonte P."/>
            <person name="Blom J."/>
            <person name="Mitchell K.K."/>
        </authorList>
    </citation>
    <scope>NUCLEOTIDE SEQUENCE</scope>
    <source>
        <strain evidence="1">CSL10203-ORH2</strain>
    </source>
</reference>
<dbReference type="RefSeq" id="WP_259291095.1">
    <property type="nucleotide sequence ID" value="NZ_JANUXW010000002.1"/>
</dbReference>
<dbReference type="Proteomes" id="UP001166947">
    <property type="component" value="Unassembled WGS sequence"/>
</dbReference>
<evidence type="ECO:0000313" key="1">
    <source>
        <dbReference type="EMBL" id="MCS4533287.1"/>
    </source>
</evidence>
<sequence length="50" mass="5606">MPCFRENRGIGRLKTFRRPQNIGFSTAAKPKTIPARISFGRASQTDTKPV</sequence>